<dbReference type="OrthoDB" id="43122at2759"/>
<reference evidence="1 2" key="1">
    <citation type="journal article" date="2019" name="Commun. Biol.">
        <title>The bagworm genome reveals a unique fibroin gene that provides high tensile strength.</title>
        <authorList>
            <person name="Kono N."/>
            <person name="Nakamura H."/>
            <person name="Ohtoshi R."/>
            <person name="Tomita M."/>
            <person name="Numata K."/>
            <person name="Arakawa K."/>
        </authorList>
    </citation>
    <scope>NUCLEOTIDE SEQUENCE [LARGE SCALE GENOMIC DNA]</scope>
</reference>
<protein>
    <submittedName>
        <fullName evidence="1">Uncharacterized protein</fullName>
    </submittedName>
</protein>
<gene>
    <name evidence="1" type="ORF">EVAR_97894_1</name>
</gene>
<evidence type="ECO:0000313" key="1">
    <source>
        <dbReference type="EMBL" id="GBP49597.1"/>
    </source>
</evidence>
<name>A0A4C1WHJ2_EUMVA</name>
<sequence>MASRVPPFDDTQQVTAAFPRLFWPAPASVSYLWSRAVQQLASRWHWLYRRYCECVIPLFAPQSGDSCLLRVSAIRRVHTLGVARGRAPEELLFSHVTREIYRSVRVKGTRPGKLTPNLLCEGRHVLSTNVYLEWFHLFYTGVARRGAGARRVPVSPARDGVPAHGINNSYRDAIVFHVIYKAISPTVTATYQRVNLFDFIVTRYY</sequence>
<dbReference type="EMBL" id="BGZK01000548">
    <property type="protein sequence ID" value="GBP49597.1"/>
    <property type="molecule type" value="Genomic_DNA"/>
</dbReference>
<accession>A0A4C1WHJ2</accession>
<comment type="caution">
    <text evidence="1">The sequence shown here is derived from an EMBL/GenBank/DDBJ whole genome shotgun (WGS) entry which is preliminary data.</text>
</comment>
<proteinExistence type="predicted"/>
<dbReference type="Proteomes" id="UP000299102">
    <property type="component" value="Unassembled WGS sequence"/>
</dbReference>
<evidence type="ECO:0000313" key="2">
    <source>
        <dbReference type="Proteomes" id="UP000299102"/>
    </source>
</evidence>
<keyword evidence="2" id="KW-1185">Reference proteome</keyword>
<dbReference type="AlphaFoldDB" id="A0A4C1WHJ2"/>
<organism evidence="1 2">
    <name type="scientific">Eumeta variegata</name>
    <name type="common">Bagworm moth</name>
    <name type="synonym">Eumeta japonica</name>
    <dbReference type="NCBI Taxonomy" id="151549"/>
    <lineage>
        <taxon>Eukaryota</taxon>
        <taxon>Metazoa</taxon>
        <taxon>Ecdysozoa</taxon>
        <taxon>Arthropoda</taxon>
        <taxon>Hexapoda</taxon>
        <taxon>Insecta</taxon>
        <taxon>Pterygota</taxon>
        <taxon>Neoptera</taxon>
        <taxon>Endopterygota</taxon>
        <taxon>Lepidoptera</taxon>
        <taxon>Glossata</taxon>
        <taxon>Ditrysia</taxon>
        <taxon>Tineoidea</taxon>
        <taxon>Psychidae</taxon>
        <taxon>Oiketicinae</taxon>
        <taxon>Eumeta</taxon>
    </lineage>
</organism>